<dbReference type="EMBL" id="MU620918">
    <property type="protein sequence ID" value="KAI8579705.1"/>
    <property type="molecule type" value="Genomic_DNA"/>
</dbReference>
<keyword evidence="1" id="KW-0378">Hydrolase</keyword>
<protein>
    <recommendedName>
        <fullName evidence="4">Alpha/beta hydrolase fold-3 domain-containing protein</fullName>
    </recommendedName>
</protein>
<evidence type="ECO:0000313" key="6">
    <source>
        <dbReference type="Proteomes" id="UP001206595"/>
    </source>
</evidence>
<dbReference type="Pfam" id="PF07859">
    <property type="entry name" value="Abhydrolase_3"/>
    <property type="match status" value="1"/>
</dbReference>
<dbReference type="SUPFAM" id="SSF53474">
    <property type="entry name" value="alpha/beta-Hydrolases"/>
    <property type="match status" value="1"/>
</dbReference>
<evidence type="ECO:0000256" key="2">
    <source>
        <dbReference type="SAM" id="MobiDB-lite"/>
    </source>
</evidence>
<organism evidence="5 6">
    <name type="scientific">Umbelopsis ramanniana AG</name>
    <dbReference type="NCBI Taxonomy" id="1314678"/>
    <lineage>
        <taxon>Eukaryota</taxon>
        <taxon>Fungi</taxon>
        <taxon>Fungi incertae sedis</taxon>
        <taxon>Mucoromycota</taxon>
        <taxon>Mucoromycotina</taxon>
        <taxon>Umbelopsidomycetes</taxon>
        <taxon>Umbelopsidales</taxon>
        <taxon>Umbelopsidaceae</taxon>
        <taxon>Umbelopsis</taxon>
    </lineage>
</organism>
<reference evidence="5" key="2">
    <citation type="journal article" date="2022" name="Proc. Natl. Acad. Sci. U.S.A.">
        <title>Diploid-dominant life cycles characterize the early evolution of Fungi.</title>
        <authorList>
            <person name="Amses K.R."/>
            <person name="Simmons D.R."/>
            <person name="Longcore J.E."/>
            <person name="Mondo S.J."/>
            <person name="Seto K."/>
            <person name="Jeronimo G.H."/>
            <person name="Bonds A.E."/>
            <person name="Quandt C.A."/>
            <person name="Davis W.J."/>
            <person name="Chang Y."/>
            <person name="Federici B.A."/>
            <person name="Kuo A."/>
            <person name="LaButti K."/>
            <person name="Pangilinan J."/>
            <person name="Andreopoulos W."/>
            <person name="Tritt A."/>
            <person name="Riley R."/>
            <person name="Hundley H."/>
            <person name="Johnson J."/>
            <person name="Lipzen A."/>
            <person name="Barry K."/>
            <person name="Lang B.F."/>
            <person name="Cuomo C.A."/>
            <person name="Buchler N.E."/>
            <person name="Grigoriev I.V."/>
            <person name="Spatafora J.W."/>
            <person name="Stajich J.E."/>
            <person name="James T.Y."/>
        </authorList>
    </citation>
    <scope>NUCLEOTIDE SEQUENCE</scope>
    <source>
        <strain evidence="5">AG</strain>
    </source>
</reference>
<evidence type="ECO:0000256" key="3">
    <source>
        <dbReference type="SAM" id="Phobius"/>
    </source>
</evidence>
<evidence type="ECO:0000256" key="1">
    <source>
        <dbReference type="ARBA" id="ARBA00022801"/>
    </source>
</evidence>
<dbReference type="GeneID" id="75918366"/>
<keyword evidence="3" id="KW-1133">Transmembrane helix</keyword>
<keyword evidence="3" id="KW-0472">Membrane</keyword>
<sequence>MSLTLIYTSTWSTLGTLKGSQGDGKQPEKRLFFLPFFVLYFFTQVIVMDSVRTAVRGIPTQLSIPILRSVLKAPAPLARIMMNELTEPLNRHLPYIRKVYNGSWNGAWIGEGMKALDNYEDIKARVRSADVVIFNVHGGPFRVGTSTMFMNAYVAWIKILKEKYNLNAIIMSVKYRLAPEHKYPAATEDVLTAYQYLRRSMKIPHDKIVVTGDSAGAALLLEAMLQTHAPELLPALAASTTDADRETVTSSVDNKELPAAMLLVSPVVCAETTTPSWKENAKYDMIRPKLFKKVFKEFFGTKDPSSRDVRLIAMTKMQKGFDQFIPKNTMMVVGSKEVMRDDITEMSLRVIRNTSIKGHLVSEDYAHDWYVIRDTVKDKTVIQRTDAIFAEFVASAIKEAQTPNPFDDRLAVNENAPKTVNNDLPVKFTRNGVTMRFSRNSMQEILGNLDQADTSKEGIAKTLDSMAKMTADLSNSNATQSPQQNPTSPPPVITV</sequence>
<feature type="domain" description="Alpha/beta hydrolase fold-3" evidence="4">
    <location>
        <begin position="134"/>
        <end position="347"/>
    </location>
</feature>
<dbReference type="AlphaFoldDB" id="A0AAD5HCX6"/>
<dbReference type="RefSeq" id="XP_051444709.1">
    <property type="nucleotide sequence ID" value="XM_051593024.1"/>
</dbReference>
<evidence type="ECO:0000313" key="5">
    <source>
        <dbReference type="EMBL" id="KAI8579705.1"/>
    </source>
</evidence>
<dbReference type="Gene3D" id="3.40.50.1820">
    <property type="entry name" value="alpha/beta hydrolase"/>
    <property type="match status" value="1"/>
</dbReference>
<reference evidence="5" key="1">
    <citation type="submission" date="2021-06" db="EMBL/GenBank/DDBJ databases">
        <authorList>
            <consortium name="DOE Joint Genome Institute"/>
            <person name="Mondo S.J."/>
            <person name="Amses K.R."/>
            <person name="Simmons D.R."/>
            <person name="Longcore J.E."/>
            <person name="Seto K."/>
            <person name="Alves G.H."/>
            <person name="Bonds A.E."/>
            <person name="Quandt C.A."/>
            <person name="Davis W.J."/>
            <person name="Chang Y."/>
            <person name="Letcher P.M."/>
            <person name="Powell M.J."/>
            <person name="Kuo A."/>
            <person name="Labutti K."/>
            <person name="Pangilinan J."/>
            <person name="Andreopoulos W."/>
            <person name="Tritt A."/>
            <person name="Riley R."/>
            <person name="Hundley H."/>
            <person name="Johnson J."/>
            <person name="Lipzen A."/>
            <person name="Barry K."/>
            <person name="Berbee M.L."/>
            <person name="Buchler N.E."/>
            <person name="Grigoriev I.V."/>
            <person name="Spatafora J.W."/>
            <person name="Stajich J.E."/>
            <person name="James T.Y."/>
        </authorList>
    </citation>
    <scope>NUCLEOTIDE SEQUENCE</scope>
    <source>
        <strain evidence="5">AG</strain>
    </source>
</reference>
<keyword evidence="3" id="KW-0812">Transmembrane</keyword>
<dbReference type="InterPro" id="IPR050300">
    <property type="entry name" value="GDXG_lipolytic_enzyme"/>
</dbReference>
<evidence type="ECO:0000259" key="4">
    <source>
        <dbReference type="Pfam" id="PF07859"/>
    </source>
</evidence>
<dbReference type="InterPro" id="IPR029058">
    <property type="entry name" value="AB_hydrolase_fold"/>
</dbReference>
<name>A0AAD5HCX6_UMBRA</name>
<feature type="region of interest" description="Disordered" evidence="2">
    <location>
        <begin position="470"/>
        <end position="495"/>
    </location>
</feature>
<proteinExistence type="predicted"/>
<dbReference type="PANTHER" id="PTHR48081:SF8">
    <property type="entry name" value="ALPHA_BETA HYDROLASE FOLD-3 DOMAIN-CONTAINING PROTEIN-RELATED"/>
    <property type="match status" value="1"/>
</dbReference>
<gene>
    <name evidence="5" type="ORF">K450DRAFT_271780</name>
</gene>
<dbReference type="PANTHER" id="PTHR48081">
    <property type="entry name" value="AB HYDROLASE SUPERFAMILY PROTEIN C4A8.06C"/>
    <property type="match status" value="1"/>
</dbReference>
<feature type="transmembrane region" description="Helical" evidence="3">
    <location>
        <begin position="31"/>
        <end position="48"/>
    </location>
</feature>
<keyword evidence="6" id="KW-1185">Reference proteome</keyword>
<dbReference type="Proteomes" id="UP001206595">
    <property type="component" value="Unassembled WGS sequence"/>
</dbReference>
<dbReference type="GO" id="GO:0016787">
    <property type="term" value="F:hydrolase activity"/>
    <property type="evidence" value="ECO:0007669"/>
    <property type="project" value="UniProtKB-KW"/>
</dbReference>
<accession>A0AAD5HCX6</accession>
<dbReference type="InterPro" id="IPR013094">
    <property type="entry name" value="AB_hydrolase_3"/>
</dbReference>
<comment type="caution">
    <text evidence="5">The sequence shown here is derived from an EMBL/GenBank/DDBJ whole genome shotgun (WGS) entry which is preliminary data.</text>
</comment>